<feature type="non-terminal residue" evidence="2">
    <location>
        <position position="1"/>
    </location>
</feature>
<organism evidence="2">
    <name type="scientific">uncultured Gemmatimonadota bacterium</name>
    <dbReference type="NCBI Taxonomy" id="203437"/>
    <lineage>
        <taxon>Bacteria</taxon>
        <taxon>Pseudomonadati</taxon>
        <taxon>Gemmatimonadota</taxon>
        <taxon>environmental samples</taxon>
    </lineage>
</organism>
<feature type="compositionally biased region" description="Basic residues" evidence="1">
    <location>
        <begin position="341"/>
        <end position="355"/>
    </location>
</feature>
<name>A0A6J4MZ37_9BACT</name>
<gene>
    <name evidence="2" type="ORF">AVDCRST_MAG89-4532</name>
</gene>
<feature type="compositionally biased region" description="Basic residues" evidence="1">
    <location>
        <begin position="166"/>
        <end position="178"/>
    </location>
</feature>
<feature type="compositionally biased region" description="Basic residues" evidence="1">
    <location>
        <begin position="11"/>
        <end position="25"/>
    </location>
</feature>
<dbReference type="EMBL" id="CADCTV010000950">
    <property type="protein sequence ID" value="CAA9370236.1"/>
    <property type="molecule type" value="Genomic_DNA"/>
</dbReference>
<feature type="region of interest" description="Disordered" evidence="1">
    <location>
        <begin position="1"/>
        <end position="215"/>
    </location>
</feature>
<dbReference type="AlphaFoldDB" id="A0A6J4MZ37"/>
<feature type="compositionally biased region" description="Gly residues" evidence="1">
    <location>
        <begin position="60"/>
        <end position="71"/>
    </location>
</feature>
<protein>
    <submittedName>
        <fullName evidence="2">ABC transporter, substrate-binding protein (Cluster 10, nitrate/sulfonate/bicarbonate)</fullName>
    </submittedName>
</protein>
<feature type="compositionally biased region" description="Basic and acidic residues" evidence="1">
    <location>
        <begin position="143"/>
        <end position="165"/>
    </location>
</feature>
<feature type="non-terminal residue" evidence="2">
    <location>
        <position position="373"/>
    </location>
</feature>
<reference evidence="2" key="1">
    <citation type="submission" date="2020-02" db="EMBL/GenBank/DDBJ databases">
        <authorList>
            <person name="Meier V. D."/>
        </authorList>
    </citation>
    <scope>NUCLEOTIDE SEQUENCE</scope>
    <source>
        <strain evidence="2">AVDCRST_MAG89</strain>
    </source>
</reference>
<evidence type="ECO:0000256" key="1">
    <source>
        <dbReference type="SAM" id="MobiDB-lite"/>
    </source>
</evidence>
<sequence>ADTERAAPSRGRGRRLLPGGVRRRRGGEPRAGAGRGRASRHLQPFPPGGLHGHEERRRLVGGGGRGGQGRNGHGRHGHGQDVHGRHGRDEHRRPGGLPEVQRLAGAQGGADVGPAAGRVPAGAHGHGAGRPRDPGAGGGDRAPLGRRDHGAQRRAGPEHRRPEGKAHRHPQPLRRRLPVRAPDDAEARAQGRGHRVRGDAAPRHAGGAAHPRHLGLRHRRAVRGQGADGRVRAPAAHHARRVAGLHLLRAHRAPGADRRAPRAGAEPGGLRDLGGRLAGHQPGQPPHRRRAGLAPVVLRAGPQGAQVRDGQPARPGHLRRPPAGALRVRGRHAPCPAGRRPSPRRSLRALHRRALHAGLYPQDHPRKHRKREM</sequence>
<accession>A0A6J4MZ37</accession>
<feature type="compositionally biased region" description="Basic and acidic residues" evidence="1">
    <location>
        <begin position="78"/>
        <end position="93"/>
    </location>
</feature>
<feature type="region of interest" description="Disordered" evidence="1">
    <location>
        <begin position="304"/>
        <end position="373"/>
    </location>
</feature>
<proteinExistence type="predicted"/>
<feature type="compositionally biased region" description="Low complexity" evidence="1">
    <location>
        <begin position="112"/>
        <end position="123"/>
    </location>
</feature>
<evidence type="ECO:0000313" key="2">
    <source>
        <dbReference type="EMBL" id="CAA9370236.1"/>
    </source>
</evidence>